<organism evidence="2 3">
    <name type="scientific">Plantactinospora siamensis</name>
    <dbReference type="NCBI Taxonomy" id="555372"/>
    <lineage>
        <taxon>Bacteria</taxon>
        <taxon>Bacillati</taxon>
        <taxon>Actinomycetota</taxon>
        <taxon>Actinomycetes</taxon>
        <taxon>Micromonosporales</taxon>
        <taxon>Micromonosporaceae</taxon>
        <taxon>Plantactinospora</taxon>
    </lineage>
</organism>
<sequence length="149" mass="15890">MSPSSARVLLGAALPLVTTMALFPQAAQASQAAPDLESGGANLAAATLAGCYDGAAHRVFQQGGWGGEVGTFTASTRCLDINVRNDSVFSTNACVVFVDKTNNCNYWTYLPAKSGFYVVATNVRDGAHFRVRFSNNFFQYDPLISDTAY</sequence>
<dbReference type="Proteomes" id="UP001589894">
    <property type="component" value="Unassembled WGS sequence"/>
</dbReference>
<evidence type="ECO:0000313" key="2">
    <source>
        <dbReference type="EMBL" id="MFC0563323.1"/>
    </source>
</evidence>
<name>A0ABV6NRC4_9ACTN</name>
<feature type="signal peptide" evidence="1">
    <location>
        <begin position="1"/>
        <end position="29"/>
    </location>
</feature>
<dbReference type="RefSeq" id="WP_377335731.1">
    <property type="nucleotide sequence ID" value="NZ_JBHLUE010000002.1"/>
</dbReference>
<dbReference type="EMBL" id="JBHLUE010000002">
    <property type="protein sequence ID" value="MFC0563323.1"/>
    <property type="molecule type" value="Genomic_DNA"/>
</dbReference>
<evidence type="ECO:0000256" key="1">
    <source>
        <dbReference type="SAM" id="SignalP"/>
    </source>
</evidence>
<reference evidence="2 3" key="1">
    <citation type="submission" date="2024-09" db="EMBL/GenBank/DDBJ databases">
        <authorList>
            <person name="Sun Q."/>
            <person name="Mori K."/>
        </authorList>
    </citation>
    <scope>NUCLEOTIDE SEQUENCE [LARGE SCALE GENOMIC DNA]</scope>
    <source>
        <strain evidence="2 3">TBRC 2205</strain>
    </source>
</reference>
<keyword evidence="1" id="KW-0732">Signal</keyword>
<feature type="chain" id="PRO_5046948718" evidence="1">
    <location>
        <begin position="30"/>
        <end position="149"/>
    </location>
</feature>
<protein>
    <submittedName>
        <fullName evidence="2">Uncharacterized protein</fullName>
    </submittedName>
</protein>
<accession>A0ABV6NRC4</accession>
<evidence type="ECO:0000313" key="3">
    <source>
        <dbReference type="Proteomes" id="UP001589894"/>
    </source>
</evidence>
<proteinExistence type="predicted"/>
<comment type="caution">
    <text evidence="2">The sequence shown here is derived from an EMBL/GenBank/DDBJ whole genome shotgun (WGS) entry which is preliminary data.</text>
</comment>
<keyword evidence="3" id="KW-1185">Reference proteome</keyword>
<gene>
    <name evidence="2" type="ORF">ACFFHU_03955</name>
</gene>